<accession>A0A183AE16</accession>
<reference evidence="3" key="1">
    <citation type="submission" date="2016-06" db="UniProtKB">
        <authorList>
            <consortium name="WormBaseParasite"/>
        </authorList>
    </citation>
    <scope>IDENTIFICATION</scope>
</reference>
<evidence type="ECO:0000313" key="1">
    <source>
        <dbReference type="EMBL" id="VDP74818.1"/>
    </source>
</evidence>
<evidence type="ECO:0000313" key="3">
    <source>
        <dbReference type="WBParaSite" id="ECPE_0000521301-mRNA-1"/>
    </source>
</evidence>
<name>A0A183AE16_9TREM</name>
<reference evidence="1 2" key="2">
    <citation type="submission" date="2018-11" db="EMBL/GenBank/DDBJ databases">
        <authorList>
            <consortium name="Pathogen Informatics"/>
        </authorList>
    </citation>
    <scope>NUCLEOTIDE SEQUENCE [LARGE SCALE GENOMIC DNA]</scope>
    <source>
        <strain evidence="1 2">Egypt</strain>
    </source>
</reference>
<protein>
    <submittedName>
        <fullName evidence="1 3">Uncharacterized protein</fullName>
    </submittedName>
</protein>
<keyword evidence="2" id="KW-1185">Reference proteome</keyword>
<sequence>MGPCTASKAAQLETVQRAATRFVEGLRGISYEGRLSATELFPMSYRRLGGDLIYTRRIIRGDFGPELQLESTLKNNNRIKEHALTLRKMQSMQSAADLSSVEEGDKSLECSSGGCGGRAKRQHFRAKTRQAHEGALVWYQHLISPVEHIEMPLTIGD</sequence>
<proteinExistence type="predicted"/>
<evidence type="ECO:0000313" key="2">
    <source>
        <dbReference type="Proteomes" id="UP000272942"/>
    </source>
</evidence>
<organism evidence="3">
    <name type="scientific">Echinostoma caproni</name>
    <dbReference type="NCBI Taxonomy" id="27848"/>
    <lineage>
        <taxon>Eukaryota</taxon>
        <taxon>Metazoa</taxon>
        <taxon>Spiralia</taxon>
        <taxon>Lophotrochozoa</taxon>
        <taxon>Platyhelminthes</taxon>
        <taxon>Trematoda</taxon>
        <taxon>Digenea</taxon>
        <taxon>Plagiorchiida</taxon>
        <taxon>Echinostomata</taxon>
        <taxon>Echinostomatoidea</taxon>
        <taxon>Echinostomatidae</taxon>
        <taxon>Echinostoma</taxon>
    </lineage>
</organism>
<dbReference type="OrthoDB" id="10063766at2759"/>
<dbReference type="AlphaFoldDB" id="A0A183AE16"/>
<dbReference type="WBParaSite" id="ECPE_0000521301-mRNA-1">
    <property type="protein sequence ID" value="ECPE_0000521301-mRNA-1"/>
    <property type="gene ID" value="ECPE_0000521301"/>
</dbReference>
<dbReference type="Proteomes" id="UP000272942">
    <property type="component" value="Unassembled WGS sequence"/>
</dbReference>
<gene>
    <name evidence="1" type="ORF">ECPE_LOCUS5201</name>
</gene>
<dbReference type="EMBL" id="UZAN01042049">
    <property type="protein sequence ID" value="VDP74818.1"/>
    <property type="molecule type" value="Genomic_DNA"/>
</dbReference>